<evidence type="ECO:0000256" key="3">
    <source>
        <dbReference type="ARBA" id="ARBA00022475"/>
    </source>
</evidence>
<feature type="transmembrane region" description="Helical" evidence="7">
    <location>
        <begin position="80"/>
        <end position="101"/>
    </location>
</feature>
<keyword evidence="5 7" id="KW-1133">Transmembrane helix</keyword>
<dbReference type="PANTHER" id="PTHR42865">
    <property type="entry name" value="PROTON/GLUTAMATE-ASPARTATE SYMPORTER"/>
    <property type="match status" value="1"/>
</dbReference>
<dbReference type="RefSeq" id="WP_057941770.1">
    <property type="nucleotide sequence ID" value="NZ_CP011131.1"/>
</dbReference>
<evidence type="ECO:0000256" key="1">
    <source>
        <dbReference type="ARBA" id="ARBA00004651"/>
    </source>
</evidence>
<evidence type="ECO:0000256" key="5">
    <source>
        <dbReference type="ARBA" id="ARBA00022989"/>
    </source>
</evidence>
<keyword evidence="2" id="KW-0813">Transport</keyword>
<accession>A0ABY3XFY6</accession>
<keyword evidence="3" id="KW-1003">Cell membrane</keyword>
<keyword evidence="6 7" id="KW-0472">Membrane</keyword>
<proteinExistence type="predicted"/>
<gene>
    <name evidence="8" type="ORF">MOV92_04575</name>
</gene>
<organism evidence="8 9">
    <name type="scientific">Lysobacter gummosus</name>
    <dbReference type="NCBI Taxonomy" id="262324"/>
    <lineage>
        <taxon>Bacteria</taxon>
        <taxon>Pseudomonadati</taxon>
        <taxon>Pseudomonadota</taxon>
        <taxon>Gammaproteobacteria</taxon>
        <taxon>Lysobacterales</taxon>
        <taxon>Lysobacteraceae</taxon>
        <taxon>Lysobacter</taxon>
    </lineage>
</organism>
<dbReference type="InterPro" id="IPR001991">
    <property type="entry name" value="Na-dicarboxylate_symporter"/>
</dbReference>
<feature type="transmembrane region" description="Helical" evidence="7">
    <location>
        <begin position="265"/>
        <end position="287"/>
    </location>
</feature>
<evidence type="ECO:0000256" key="6">
    <source>
        <dbReference type="ARBA" id="ARBA00023136"/>
    </source>
</evidence>
<evidence type="ECO:0000256" key="4">
    <source>
        <dbReference type="ARBA" id="ARBA00022692"/>
    </source>
</evidence>
<evidence type="ECO:0000256" key="7">
    <source>
        <dbReference type="SAM" id="Phobius"/>
    </source>
</evidence>
<protein>
    <submittedName>
        <fullName evidence="8">Dicarboxylate/amino acid:cation symporter</fullName>
    </submittedName>
</protein>
<dbReference type="PANTHER" id="PTHR42865:SF7">
    <property type="entry name" value="PROTON_GLUTAMATE-ASPARTATE SYMPORTER"/>
    <property type="match status" value="1"/>
</dbReference>
<dbReference type="Pfam" id="PF00375">
    <property type="entry name" value="SDF"/>
    <property type="match status" value="1"/>
</dbReference>
<keyword evidence="9" id="KW-1185">Reference proteome</keyword>
<dbReference type="Proteomes" id="UP000829194">
    <property type="component" value="Chromosome"/>
</dbReference>
<evidence type="ECO:0000313" key="9">
    <source>
        <dbReference type="Proteomes" id="UP000829194"/>
    </source>
</evidence>
<comment type="subcellular location">
    <subcellularLocation>
        <location evidence="1">Cell membrane</location>
        <topology evidence="1">Multi-pass membrane protein</topology>
    </subcellularLocation>
</comment>
<sequence>MSETSNPGKKLPLHWKMAIGFAAGLILGLIVYAAGIGSVTWAQLAGDACPALAPGAELGWQCRPLLKLFTEIVTAPAGEIFLRLIFMLVIPLLFSALVMGVSEMGDIRSFGRVGWRTLGLTVIMSGLAVVLGLVMVNIFQPGAGVDPAQAQQLMSENAERTQSIVAGSAHAPKGIQMLISIVPDNVIKAAADDAILAVMFFALMIGVGTVLTRSKAVDTLREGIQGLFDISMTLIGLVIKLAPYAVFCFMFNLASAFGWDLLFKLAKYVAVVVAALAIHLFVVYSLALKFIGGRSPLEFFKGAQEAMVLAFSTASSNATLPTALRVADELKLPRRISRFVLTVGATANQNGTALFEGVTVIFLAQFFGVDLSLGQQVMVMLVCILGGIGTAGVPSGSLPVVAMICAMVKVPPEGIGLILGVNHFLDMCRTTLNVTGDIAIAAMVSRGVEDTPAEQLAD</sequence>
<evidence type="ECO:0000313" key="8">
    <source>
        <dbReference type="EMBL" id="UNP30549.1"/>
    </source>
</evidence>
<keyword evidence="4 7" id="KW-0812">Transmembrane</keyword>
<dbReference type="InterPro" id="IPR036458">
    <property type="entry name" value="Na:dicarbo_symporter_sf"/>
</dbReference>
<evidence type="ECO:0000256" key="2">
    <source>
        <dbReference type="ARBA" id="ARBA00022448"/>
    </source>
</evidence>
<feature type="transmembrane region" description="Helical" evidence="7">
    <location>
        <begin position="194"/>
        <end position="212"/>
    </location>
</feature>
<reference evidence="8 9" key="1">
    <citation type="submission" date="2022-03" db="EMBL/GenBank/DDBJ databases">
        <title>Complete genome sequence of Lysobacter capsici VKM B-2533 and Lysobacter gummosus 10.1.1, promising sources of lytic agents.</title>
        <authorList>
            <person name="Tarlachkov S.V."/>
            <person name="Kudryakova I.V."/>
            <person name="Afoshin A.S."/>
            <person name="Leontyevskaya E.A."/>
            <person name="Leontyevskaya N.V."/>
        </authorList>
    </citation>
    <scope>NUCLEOTIDE SEQUENCE [LARGE SCALE GENOMIC DNA]</scope>
    <source>
        <strain evidence="8 9">10.1.1</strain>
    </source>
</reference>
<dbReference type="PRINTS" id="PR00173">
    <property type="entry name" value="EDTRNSPORT"/>
</dbReference>
<name>A0ABY3XFY6_9GAMM</name>
<dbReference type="SUPFAM" id="SSF118215">
    <property type="entry name" value="Proton glutamate symport protein"/>
    <property type="match status" value="1"/>
</dbReference>
<dbReference type="Gene3D" id="1.10.3860.10">
    <property type="entry name" value="Sodium:dicarboxylate symporter"/>
    <property type="match status" value="1"/>
</dbReference>
<dbReference type="EMBL" id="CP093547">
    <property type="protein sequence ID" value="UNP30549.1"/>
    <property type="molecule type" value="Genomic_DNA"/>
</dbReference>
<feature type="transmembrane region" description="Helical" evidence="7">
    <location>
        <begin position="373"/>
        <end position="393"/>
    </location>
</feature>
<feature type="transmembrane region" description="Helical" evidence="7">
    <location>
        <begin position="113"/>
        <end position="139"/>
    </location>
</feature>
<feature type="transmembrane region" description="Helical" evidence="7">
    <location>
        <begin position="339"/>
        <end position="367"/>
    </location>
</feature>
<feature type="transmembrane region" description="Helical" evidence="7">
    <location>
        <begin position="233"/>
        <end position="259"/>
    </location>
</feature>